<dbReference type="AlphaFoldDB" id="A0A2S2E1J3"/>
<dbReference type="Proteomes" id="UP000245728">
    <property type="component" value="Chromosome"/>
</dbReference>
<accession>A0A2S2E1J3</accession>
<evidence type="ECO:0000313" key="1">
    <source>
        <dbReference type="EMBL" id="AWL11392.1"/>
    </source>
</evidence>
<evidence type="ECO:0000313" key="2">
    <source>
        <dbReference type="Proteomes" id="UP000245728"/>
    </source>
</evidence>
<proteinExistence type="predicted"/>
<reference evidence="1 2" key="1">
    <citation type="submission" date="2018-05" db="EMBL/GenBank/DDBJ databases">
        <title>Salinimonas sp. HMF8227 Genome sequencing and assembly.</title>
        <authorList>
            <person name="Kang H."/>
            <person name="Kang J."/>
            <person name="Cha I."/>
            <person name="Kim H."/>
            <person name="Joh K."/>
        </authorList>
    </citation>
    <scope>NUCLEOTIDE SEQUENCE [LARGE SCALE GENOMIC DNA]</scope>
    <source>
        <strain evidence="1 2">HMF8227</strain>
    </source>
</reference>
<gene>
    <name evidence="1" type="ORF">HMF8227_00897</name>
</gene>
<name>A0A2S2E1J3_9ALTE</name>
<dbReference type="OrthoDB" id="8888710at2"/>
<sequence>MSRNALLNNIDHKGLRVITEKSEAMGDNHMLALTFPAEFRQIQAHYPIFFHKHEQTGEFYPVALMGFTQGENLFLTPQGWDASYIPLSIERLPFSIGEQNGSQVVNVDLDSPKLSQTEGEPLFLEFGGQSPFLEKLTASLELLDQGVQDNQKLVETLTQLKLIEPITLDITLNNGKQHQLIGFYTLNEDTFNELSADTIAQLHQTGHLEAIYMILASHSQVLELIKRKNIQLELE</sequence>
<dbReference type="RefSeq" id="WP_109339044.1">
    <property type="nucleotide sequence ID" value="NZ_CP029347.1"/>
</dbReference>
<dbReference type="InterPro" id="IPR010836">
    <property type="entry name" value="SapC"/>
</dbReference>
<organism evidence="1 2">
    <name type="scientific">Saliniradius amylolyticus</name>
    <dbReference type="NCBI Taxonomy" id="2183582"/>
    <lineage>
        <taxon>Bacteria</taxon>
        <taxon>Pseudomonadati</taxon>
        <taxon>Pseudomonadota</taxon>
        <taxon>Gammaproteobacteria</taxon>
        <taxon>Alteromonadales</taxon>
        <taxon>Alteromonadaceae</taxon>
        <taxon>Saliniradius</taxon>
    </lineage>
</organism>
<dbReference type="Pfam" id="PF07277">
    <property type="entry name" value="SapC"/>
    <property type="match status" value="1"/>
</dbReference>
<keyword evidence="2" id="KW-1185">Reference proteome</keyword>
<evidence type="ECO:0008006" key="3">
    <source>
        <dbReference type="Google" id="ProtNLM"/>
    </source>
</evidence>
<dbReference type="KEGG" id="salh:HMF8227_00897"/>
<dbReference type="EMBL" id="CP029347">
    <property type="protein sequence ID" value="AWL11392.1"/>
    <property type="molecule type" value="Genomic_DNA"/>
</dbReference>
<protein>
    <recommendedName>
        <fullName evidence="3">SapC family protein</fullName>
    </recommendedName>
</protein>